<accession>A0A640V1W5</accession>
<evidence type="ECO:0000313" key="2">
    <source>
        <dbReference type="Proteomes" id="UP000431826"/>
    </source>
</evidence>
<proteinExistence type="predicted"/>
<sequence length="63" mass="6755">MQHEHLGGEERALRIALTAVEIYDDVHPSHFSHPPAGTAVRLRPTSGGGAAQIMLGHRRGYAG</sequence>
<gene>
    <name evidence="1" type="ORF">Stube_68420</name>
</gene>
<evidence type="ECO:0000313" key="1">
    <source>
        <dbReference type="EMBL" id="GFE42169.1"/>
    </source>
</evidence>
<keyword evidence="2" id="KW-1185">Reference proteome</keyword>
<organism evidence="1 2">
    <name type="scientific">Streptomyces tubercidicus</name>
    <dbReference type="NCBI Taxonomy" id="47759"/>
    <lineage>
        <taxon>Bacteria</taxon>
        <taxon>Bacillati</taxon>
        <taxon>Actinomycetota</taxon>
        <taxon>Actinomycetes</taxon>
        <taxon>Kitasatosporales</taxon>
        <taxon>Streptomycetaceae</taxon>
        <taxon>Streptomyces</taxon>
    </lineage>
</organism>
<dbReference type="AlphaFoldDB" id="A0A640V1W5"/>
<reference evidence="1 2" key="1">
    <citation type="submission" date="2019-12" db="EMBL/GenBank/DDBJ databases">
        <title>Whole genome shotgun sequence of Streptomyces tubercidicus NBRC 13090.</title>
        <authorList>
            <person name="Ichikawa N."/>
            <person name="Kimura A."/>
            <person name="Kitahashi Y."/>
            <person name="Komaki H."/>
            <person name="Tamura T."/>
        </authorList>
    </citation>
    <scope>NUCLEOTIDE SEQUENCE [LARGE SCALE GENOMIC DNA]</scope>
    <source>
        <strain evidence="1 2">NBRC 13090</strain>
    </source>
</reference>
<dbReference type="Proteomes" id="UP000431826">
    <property type="component" value="Unassembled WGS sequence"/>
</dbReference>
<dbReference type="EMBL" id="BLIR01000003">
    <property type="protein sequence ID" value="GFE42169.1"/>
    <property type="molecule type" value="Genomic_DNA"/>
</dbReference>
<comment type="caution">
    <text evidence="1">The sequence shown here is derived from an EMBL/GenBank/DDBJ whole genome shotgun (WGS) entry which is preliminary data.</text>
</comment>
<name>A0A640V1W5_9ACTN</name>
<protein>
    <submittedName>
        <fullName evidence="1">Uncharacterized protein</fullName>
    </submittedName>
</protein>